<feature type="transmembrane region" description="Helical" evidence="1">
    <location>
        <begin position="44"/>
        <end position="64"/>
    </location>
</feature>
<organism evidence="2 3">
    <name type="scientific">Caenorhabditis briggsae</name>
    <dbReference type="NCBI Taxonomy" id="6238"/>
    <lineage>
        <taxon>Eukaryota</taxon>
        <taxon>Metazoa</taxon>
        <taxon>Ecdysozoa</taxon>
        <taxon>Nematoda</taxon>
        <taxon>Chromadorea</taxon>
        <taxon>Rhabditida</taxon>
        <taxon>Rhabditina</taxon>
        <taxon>Rhabditomorpha</taxon>
        <taxon>Rhabditoidea</taxon>
        <taxon>Rhabditidae</taxon>
        <taxon>Peloderinae</taxon>
        <taxon>Caenorhabditis</taxon>
    </lineage>
</organism>
<evidence type="ECO:0000256" key="1">
    <source>
        <dbReference type="SAM" id="Phobius"/>
    </source>
</evidence>
<keyword evidence="1" id="KW-0472">Membrane</keyword>
<dbReference type="PANTHER" id="PTHR13046:SF0">
    <property type="entry name" value="CAAX PRENYL PROTEASE 2"/>
    <property type="match status" value="1"/>
</dbReference>
<evidence type="ECO:0000313" key="4">
    <source>
        <dbReference type="WormBase" id="CBG17837"/>
    </source>
</evidence>
<dbReference type="InterPro" id="IPR039731">
    <property type="entry name" value="Rce1"/>
</dbReference>
<dbReference type="WormBase" id="CBG17837">
    <property type="protein sequence ID" value="CBP49905"/>
    <property type="gene ID" value="WBGene00037355"/>
    <property type="gene designation" value="Cbr-fce-2.2"/>
</dbReference>
<dbReference type="STRING" id="6238.A8XRV9"/>
<dbReference type="RefSeq" id="XP_002648920.1">
    <property type="nucleotide sequence ID" value="XM_002648874.1"/>
</dbReference>
<sequence length="225" mass="25482">MGNFSVKMGPGLVSAIMPISYVVLVNCFDYGGNDRNDPKSIRKRWKGALVSNIISIVATAYFLQDYTPSPFREMGFRWDEMAKAISFPFILMNGFYLGQFKKLNVNTFAHRETKRLLTTTFDVRFKTKHSTATVQLCSVDNIACNILTADVESDVLKRLLQDQDQYLQVERTRKKVDILIGLDSYLEILGQVNTLRLANGLQLHIRPIVAGKENVVDFALTFSTL</sequence>
<dbReference type="KEGG" id="cbr:CBG_17837"/>
<dbReference type="EMBL" id="HE601027">
    <property type="protein sequence ID" value="CAP35385.1"/>
    <property type="molecule type" value="Genomic_DNA"/>
</dbReference>
<dbReference type="InParanoid" id="A8XRV9"/>
<evidence type="ECO:0000313" key="3">
    <source>
        <dbReference type="Proteomes" id="UP000008549"/>
    </source>
</evidence>
<dbReference type="HOGENOM" id="CLU_1230892_0_0_1"/>
<dbReference type="AlphaFoldDB" id="A8XRV9"/>
<feature type="transmembrane region" description="Helical" evidence="1">
    <location>
        <begin position="12"/>
        <end position="32"/>
    </location>
</feature>
<dbReference type="GeneID" id="8590933"/>
<dbReference type="GO" id="GO:0005789">
    <property type="term" value="C:endoplasmic reticulum membrane"/>
    <property type="evidence" value="ECO:0007669"/>
    <property type="project" value="InterPro"/>
</dbReference>
<dbReference type="CTD" id="8590933"/>
<reference evidence="2 3" key="1">
    <citation type="journal article" date="2003" name="PLoS Biol.">
        <title>The genome sequence of Caenorhabditis briggsae: a platform for comparative genomics.</title>
        <authorList>
            <person name="Stein L.D."/>
            <person name="Bao Z."/>
            <person name="Blasiar D."/>
            <person name="Blumenthal T."/>
            <person name="Brent M.R."/>
            <person name="Chen N."/>
            <person name="Chinwalla A."/>
            <person name="Clarke L."/>
            <person name="Clee C."/>
            <person name="Coghlan A."/>
            <person name="Coulson A."/>
            <person name="D'Eustachio P."/>
            <person name="Fitch D.H."/>
            <person name="Fulton L.A."/>
            <person name="Fulton R.E."/>
            <person name="Griffiths-Jones S."/>
            <person name="Harris T.W."/>
            <person name="Hillier L.W."/>
            <person name="Kamath R."/>
            <person name="Kuwabara P.E."/>
            <person name="Mardis E.R."/>
            <person name="Marra M.A."/>
            <person name="Miner T.L."/>
            <person name="Minx P."/>
            <person name="Mullikin J.C."/>
            <person name="Plumb R.W."/>
            <person name="Rogers J."/>
            <person name="Schein J.E."/>
            <person name="Sohrmann M."/>
            <person name="Spieth J."/>
            <person name="Stajich J.E."/>
            <person name="Wei C."/>
            <person name="Willey D."/>
            <person name="Wilson R.K."/>
            <person name="Durbin R."/>
            <person name="Waterston R.H."/>
        </authorList>
    </citation>
    <scope>NUCLEOTIDE SEQUENCE [LARGE SCALE GENOMIC DNA]</scope>
    <source>
        <strain evidence="2 3">AF16</strain>
    </source>
</reference>
<dbReference type="GO" id="GO:0004222">
    <property type="term" value="F:metalloendopeptidase activity"/>
    <property type="evidence" value="ECO:0007669"/>
    <property type="project" value="InterPro"/>
</dbReference>
<dbReference type="GO" id="GO:0071586">
    <property type="term" value="P:CAAX-box protein processing"/>
    <property type="evidence" value="ECO:0007669"/>
    <property type="project" value="InterPro"/>
</dbReference>
<evidence type="ECO:0000313" key="2">
    <source>
        <dbReference type="EMBL" id="CAP35385.1"/>
    </source>
</evidence>
<reference evidence="2 3" key="2">
    <citation type="journal article" date="2011" name="PLoS Genet.">
        <title>Caenorhabditis briggsae recombinant inbred line genotypes reveal inter-strain incompatibility and the evolution of recombination.</title>
        <authorList>
            <person name="Ross J.A."/>
            <person name="Koboldt D.C."/>
            <person name="Staisch J.E."/>
            <person name="Chamberlin H.M."/>
            <person name="Gupta B.P."/>
            <person name="Miller R.D."/>
            <person name="Baird S.E."/>
            <person name="Haag E.S."/>
        </authorList>
    </citation>
    <scope>NUCLEOTIDE SEQUENCE [LARGE SCALE GENOMIC DNA]</scope>
    <source>
        <strain evidence="2 3">AF16</strain>
    </source>
</reference>
<name>A8XRV9_CAEBR</name>
<proteinExistence type="predicted"/>
<protein>
    <submittedName>
        <fullName evidence="2">Protein CBR-FCE-2</fullName>
    </submittedName>
</protein>
<keyword evidence="1" id="KW-1133">Transmembrane helix</keyword>
<dbReference type="PANTHER" id="PTHR13046">
    <property type="entry name" value="PROTEASE U48 CAAX PRENYL PROTEASE RCE1"/>
    <property type="match status" value="1"/>
</dbReference>
<accession>A8XRV9</accession>
<keyword evidence="1" id="KW-0812">Transmembrane</keyword>
<dbReference type="Proteomes" id="UP000008549">
    <property type="component" value="Unassembled WGS sequence"/>
</dbReference>
<gene>
    <name evidence="4" type="primary">fce-2.2</name>
    <name evidence="2" type="synonym">Cbr-fce-2</name>
    <name evidence="4" type="synonym">fce-2</name>
    <name evidence="4" type="ORF">CBG17837</name>
    <name evidence="2" type="ORF">CBG_17837</name>
</gene>
<keyword evidence="3" id="KW-1185">Reference proteome</keyword>